<dbReference type="RefSeq" id="WP_130411344.1">
    <property type="nucleotide sequence ID" value="NZ_SGWX01000001.1"/>
</dbReference>
<keyword evidence="2" id="KW-0238">DNA-binding</keyword>
<gene>
    <name evidence="5" type="ORF">EV386_0100</name>
</gene>
<keyword evidence="6" id="KW-1185">Reference proteome</keyword>
<dbReference type="OrthoDB" id="3227375at2"/>
<dbReference type="Proteomes" id="UP000293852">
    <property type="component" value="Unassembled WGS sequence"/>
</dbReference>
<dbReference type="GO" id="GO:0003700">
    <property type="term" value="F:DNA-binding transcription factor activity"/>
    <property type="evidence" value="ECO:0007669"/>
    <property type="project" value="TreeGrafter"/>
</dbReference>
<evidence type="ECO:0000313" key="5">
    <source>
        <dbReference type="EMBL" id="RZS59864.1"/>
    </source>
</evidence>
<proteinExistence type="predicted"/>
<comment type="caution">
    <text evidence="5">The sequence shown here is derived from an EMBL/GenBank/DDBJ whole genome shotgun (WGS) entry which is preliminary data.</text>
</comment>
<evidence type="ECO:0000259" key="4">
    <source>
        <dbReference type="PROSITE" id="PS50932"/>
    </source>
</evidence>
<dbReference type="AlphaFoldDB" id="A0A4Q7LYG6"/>
<dbReference type="Pfam" id="PF13377">
    <property type="entry name" value="Peripla_BP_3"/>
    <property type="match status" value="1"/>
</dbReference>
<dbReference type="InterPro" id="IPR000843">
    <property type="entry name" value="HTH_LacI"/>
</dbReference>
<accession>A0A4Q7LYG6</accession>
<dbReference type="Pfam" id="PF00356">
    <property type="entry name" value="LacI"/>
    <property type="match status" value="1"/>
</dbReference>
<dbReference type="Gene3D" id="1.10.260.40">
    <property type="entry name" value="lambda repressor-like DNA-binding domains"/>
    <property type="match status" value="1"/>
</dbReference>
<dbReference type="SUPFAM" id="SSF53822">
    <property type="entry name" value="Periplasmic binding protein-like I"/>
    <property type="match status" value="1"/>
</dbReference>
<feature type="domain" description="HTH lacI-type" evidence="4">
    <location>
        <begin position="6"/>
        <end position="60"/>
    </location>
</feature>
<dbReference type="InterPro" id="IPR028082">
    <property type="entry name" value="Peripla_BP_I"/>
</dbReference>
<evidence type="ECO:0000256" key="1">
    <source>
        <dbReference type="ARBA" id="ARBA00023015"/>
    </source>
</evidence>
<evidence type="ECO:0000256" key="2">
    <source>
        <dbReference type="ARBA" id="ARBA00023125"/>
    </source>
</evidence>
<evidence type="ECO:0000313" key="6">
    <source>
        <dbReference type="Proteomes" id="UP000293852"/>
    </source>
</evidence>
<dbReference type="SMART" id="SM00354">
    <property type="entry name" value="HTH_LACI"/>
    <property type="match status" value="1"/>
</dbReference>
<dbReference type="SUPFAM" id="SSF47413">
    <property type="entry name" value="lambda repressor-like DNA-binding domains"/>
    <property type="match status" value="1"/>
</dbReference>
<protein>
    <submittedName>
        <fullName evidence="5">LacI family transcriptional regulator</fullName>
    </submittedName>
</protein>
<evidence type="ECO:0000256" key="3">
    <source>
        <dbReference type="ARBA" id="ARBA00023163"/>
    </source>
</evidence>
<reference evidence="5 6" key="1">
    <citation type="submission" date="2019-02" db="EMBL/GenBank/DDBJ databases">
        <title>Sequencing the genomes of 1000 actinobacteria strains.</title>
        <authorList>
            <person name="Klenk H.-P."/>
        </authorList>
    </citation>
    <scope>NUCLEOTIDE SEQUENCE [LARGE SCALE GENOMIC DNA]</scope>
    <source>
        <strain evidence="5 6">DSM 16932</strain>
    </source>
</reference>
<dbReference type="Gene3D" id="3.40.50.2300">
    <property type="match status" value="2"/>
</dbReference>
<dbReference type="PRINTS" id="PR00036">
    <property type="entry name" value="HTHLACI"/>
</dbReference>
<dbReference type="CDD" id="cd01392">
    <property type="entry name" value="HTH_LacI"/>
    <property type="match status" value="1"/>
</dbReference>
<dbReference type="PROSITE" id="PS50932">
    <property type="entry name" value="HTH_LACI_2"/>
    <property type="match status" value="1"/>
</dbReference>
<dbReference type="InterPro" id="IPR010982">
    <property type="entry name" value="Lambda_DNA-bd_dom_sf"/>
</dbReference>
<keyword evidence="3" id="KW-0804">Transcription</keyword>
<dbReference type="PANTHER" id="PTHR30146">
    <property type="entry name" value="LACI-RELATED TRANSCRIPTIONAL REPRESSOR"/>
    <property type="match status" value="1"/>
</dbReference>
<name>A0A4Q7LYG6_9MICO</name>
<organism evidence="5 6">
    <name type="scientific">Xylanimonas ulmi</name>
    <dbReference type="NCBI Taxonomy" id="228973"/>
    <lineage>
        <taxon>Bacteria</taxon>
        <taxon>Bacillati</taxon>
        <taxon>Actinomycetota</taxon>
        <taxon>Actinomycetes</taxon>
        <taxon>Micrococcales</taxon>
        <taxon>Promicromonosporaceae</taxon>
        <taxon>Xylanimonas</taxon>
    </lineage>
</organism>
<dbReference type="PROSITE" id="PS00356">
    <property type="entry name" value="HTH_LACI_1"/>
    <property type="match status" value="1"/>
</dbReference>
<dbReference type="PANTHER" id="PTHR30146:SF153">
    <property type="entry name" value="LACTOSE OPERON REPRESSOR"/>
    <property type="match status" value="1"/>
</dbReference>
<dbReference type="GO" id="GO:0000976">
    <property type="term" value="F:transcription cis-regulatory region binding"/>
    <property type="evidence" value="ECO:0007669"/>
    <property type="project" value="TreeGrafter"/>
</dbReference>
<sequence length="341" mass="36238">MTMSKPTVVDVARAAGVSAPTVSKVLNGRSDVADRTRARVEQALDRLGYQARRPAPPAEGTGLIDLVFHRIGSPWSMELIAGVERAAAEARLSVIVTELDGRHRPSDAWVDATLARPPRGVLLVASHLAADQRERLQRRSIPVVVIDSDGDIGENEVTVGSDNWRGGLLATRHLIALGHTRIAAVGGPDDLLCSRARLDGYRSAHDEAGLVIDPRLIRSGDFYIEAGHRAGRDLLMLPERERPTAIFAGSDMQALGVLRAAQELGVSVPGDVSVVGYDDLPVVEWVHPALTSIDPKLATQGAVAARLLVDLAEGRTPPASGINLTAELVVRASTAPPRTAA</sequence>
<keyword evidence="1" id="KW-0805">Transcription regulation</keyword>
<dbReference type="EMBL" id="SGWX01000001">
    <property type="protein sequence ID" value="RZS59864.1"/>
    <property type="molecule type" value="Genomic_DNA"/>
</dbReference>
<dbReference type="InterPro" id="IPR046335">
    <property type="entry name" value="LacI/GalR-like_sensor"/>
</dbReference>